<dbReference type="EMBL" id="KT001918">
    <property type="protein sequence ID" value="AKU44559.1"/>
    <property type="molecule type" value="Genomic_DNA"/>
</dbReference>
<gene>
    <name evidence="1" type="ORF">CPT_Matisse255</name>
</gene>
<organism evidence="1 2">
    <name type="scientific">Klebsiella phage Matisse</name>
    <dbReference type="NCBI Taxonomy" id="1675607"/>
    <lineage>
        <taxon>Viruses</taxon>
        <taxon>Duplodnaviria</taxon>
        <taxon>Heunggongvirae</taxon>
        <taxon>Uroviricota</taxon>
        <taxon>Caudoviricetes</taxon>
        <taxon>Pantevenvirales</taxon>
        <taxon>Straboviridae</taxon>
        <taxon>Slopekvirus</taxon>
        <taxon>Slopekvirus matisse</taxon>
    </lineage>
</organism>
<evidence type="ECO:0000313" key="1">
    <source>
        <dbReference type="EMBL" id="AKU44559.1"/>
    </source>
</evidence>
<sequence length="80" mass="8817">MKLTKKMTDVVACAFALGYKVENHPTRVEVINPIKGRPGLVLCEDGTAYRNDVSLELATTIRTAKQMKDVLISGAKLRDL</sequence>
<evidence type="ECO:0000313" key="2">
    <source>
        <dbReference type="Proteomes" id="UP000203408"/>
    </source>
</evidence>
<reference evidence="1 2" key="1">
    <citation type="journal article" date="2015" name="Genome Announc.">
        <title>Complete Genome Sequence of Carbapenemase-Producing Klebsiella pneumoniae Myophage Matisse.</title>
        <authorList>
            <person name="Provasek V.E."/>
            <person name="Lessor L.E."/>
            <person name="Cahill J.L."/>
            <person name="Rasche E.S."/>
            <person name="Kuty Everett G.F."/>
        </authorList>
    </citation>
    <scope>NUCLEOTIDE SEQUENCE [LARGE SCALE GENOMIC DNA]</scope>
</reference>
<name>A0A0K1LQ51_9CAUD</name>
<dbReference type="RefSeq" id="YP_009194499.1">
    <property type="nucleotide sequence ID" value="NC_028750.1"/>
</dbReference>
<dbReference type="GeneID" id="26613438"/>
<dbReference type="Proteomes" id="UP000203408">
    <property type="component" value="Segment"/>
</dbReference>
<proteinExistence type="predicted"/>
<protein>
    <submittedName>
        <fullName evidence="1">Uncharacterized protein</fullName>
    </submittedName>
</protein>
<keyword evidence="2" id="KW-1185">Reference proteome</keyword>
<dbReference type="KEGG" id="vg:26613438"/>
<accession>A0A0K1LQ51</accession>